<proteinExistence type="inferred from homology"/>
<keyword evidence="5" id="KW-0804">Transcription</keyword>
<evidence type="ECO:0000256" key="2">
    <source>
        <dbReference type="ARBA" id="ARBA00022898"/>
    </source>
</evidence>
<sequence length="445" mass="47826">MDYRQLADQMARDIETGRLKPGQQLPPQRRYAWDRGIAVSTASRAYAELVRRGLAMGEVGRGTFVRAKVPPTSWPGVLADSPTLLDLERVWPILPNQSRMIADCLRALLRDASLDAMQTLAIPEGDSQQRAVVARFLRRNSWQPQPDAIAFAGSGRQAIGAALAAIAKPGDRIGFEALTYPMAKAMALQLGLVPVPIEMDAHGMSVAALEAAHASHKLAGIYVQPTMHNPTTRTMPADRRIELARFLEATGLIAIEDGIYSYLEAQAPPPLASFSPNRVIFVESLSKRVAPGMSVGMLVLPPPLHDQVVLSLRARAVAPNGLALAAVCRLISDGLVDELTLQKRADATQRVRLAAEMLAPLKLIAPVCGYHVWLELDEPWRAETFVAACVKRGIAMTAAPVFNTGRSSPNAVRIALASPPLATLRAALAVVLQVALSGPDAPATE</sequence>
<dbReference type="CDD" id="cd00609">
    <property type="entry name" value="AAT_like"/>
    <property type="match status" value="1"/>
</dbReference>
<keyword evidence="4" id="KW-0238">DNA-binding</keyword>
<organism evidence="7 8">
    <name type="scientific">Roseiterribacter gracilis</name>
    <dbReference type="NCBI Taxonomy" id="2812848"/>
    <lineage>
        <taxon>Bacteria</taxon>
        <taxon>Pseudomonadati</taxon>
        <taxon>Pseudomonadota</taxon>
        <taxon>Alphaproteobacteria</taxon>
        <taxon>Rhodospirillales</taxon>
        <taxon>Roseiterribacteraceae</taxon>
        <taxon>Roseiterribacter</taxon>
    </lineage>
</organism>
<evidence type="ECO:0000256" key="5">
    <source>
        <dbReference type="ARBA" id="ARBA00023163"/>
    </source>
</evidence>
<dbReference type="Proteomes" id="UP000681075">
    <property type="component" value="Unassembled WGS sequence"/>
</dbReference>
<dbReference type="Gene3D" id="3.90.1150.10">
    <property type="entry name" value="Aspartate Aminotransferase, domain 1"/>
    <property type="match status" value="1"/>
</dbReference>
<dbReference type="InterPro" id="IPR004839">
    <property type="entry name" value="Aminotransferase_I/II_large"/>
</dbReference>
<dbReference type="CDD" id="cd07377">
    <property type="entry name" value="WHTH_GntR"/>
    <property type="match status" value="1"/>
</dbReference>
<dbReference type="Gene3D" id="3.40.640.10">
    <property type="entry name" value="Type I PLP-dependent aspartate aminotransferase-like (Major domain)"/>
    <property type="match status" value="1"/>
</dbReference>
<evidence type="ECO:0000313" key="8">
    <source>
        <dbReference type="Proteomes" id="UP000681075"/>
    </source>
</evidence>
<evidence type="ECO:0000259" key="6">
    <source>
        <dbReference type="PROSITE" id="PS50949"/>
    </source>
</evidence>
<dbReference type="InterPro" id="IPR015422">
    <property type="entry name" value="PyrdxlP-dep_Trfase_small"/>
</dbReference>
<protein>
    <submittedName>
        <fullName evidence="7">GntR family transcriptional regulator</fullName>
    </submittedName>
</protein>
<evidence type="ECO:0000256" key="3">
    <source>
        <dbReference type="ARBA" id="ARBA00023015"/>
    </source>
</evidence>
<dbReference type="InterPro" id="IPR036390">
    <property type="entry name" value="WH_DNA-bd_sf"/>
</dbReference>
<dbReference type="InterPro" id="IPR015424">
    <property type="entry name" value="PyrdxlP-dep_Trfase"/>
</dbReference>
<dbReference type="InterPro" id="IPR000524">
    <property type="entry name" value="Tscrpt_reg_HTH_GntR"/>
</dbReference>
<dbReference type="SMART" id="SM00345">
    <property type="entry name" value="HTH_GNTR"/>
    <property type="match status" value="1"/>
</dbReference>
<dbReference type="InterPro" id="IPR036388">
    <property type="entry name" value="WH-like_DNA-bd_sf"/>
</dbReference>
<dbReference type="SUPFAM" id="SSF46785">
    <property type="entry name" value="Winged helix' DNA-binding domain"/>
    <property type="match status" value="1"/>
</dbReference>
<dbReference type="InterPro" id="IPR051446">
    <property type="entry name" value="HTH_trans_reg/aminotransferase"/>
</dbReference>
<feature type="domain" description="HTH gntR-type" evidence="6">
    <location>
        <begin position="1"/>
        <end position="68"/>
    </location>
</feature>
<dbReference type="InterPro" id="IPR015421">
    <property type="entry name" value="PyrdxlP-dep_Trfase_major"/>
</dbReference>
<dbReference type="Gene3D" id="1.10.10.10">
    <property type="entry name" value="Winged helix-like DNA-binding domain superfamily/Winged helix DNA-binding domain"/>
    <property type="match status" value="1"/>
</dbReference>
<reference evidence="7" key="1">
    <citation type="submission" date="2021-02" db="EMBL/GenBank/DDBJ databases">
        <title>Genome sequence of Rhodospirillales sp. strain TMPK1 isolated from soil.</title>
        <authorList>
            <person name="Nakai R."/>
            <person name="Kusada H."/>
            <person name="Tamaki H."/>
        </authorList>
    </citation>
    <scope>NUCLEOTIDE SEQUENCE</scope>
    <source>
        <strain evidence="7">TMPK1</strain>
    </source>
</reference>
<name>A0A8S8X9A5_9PROT</name>
<dbReference type="EMBL" id="BOPV01000001">
    <property type="protein sequence ID" value="GIL38481.1"/>
    <property type="molecule type" value="Genomic_DNA"/>
</dbReference>
<keyword evidence="8" id="KW-1185">Reference proteome</keyword>
<comment type="similarity">
    <text evidence="1">In the C-terminal section; belongs to the class-I pyridoxal-phosphate-dependent aminotransferase family.</text>
</comment>
<evidence type="ECO:0000313" key="7">
    <source>
        <dbReference type="EMBL" id="GIL38481.1"/>
    </source>
</evidence>
<dbReference type="Pfam" id="PF00392">
    <property type="entry name" value="GntR"/>
    <property type="match status" value="1"/>
</dbReference>
<dbReference type="GO" id="GO:0030170">
    <property type="term" value="F:pyridoxal phosphate binding"/>
    <property type="evidence" value="ECO:0007669"/>
    <property type="project" value="InterPro"/>
</dbReference>
<dbReference type="PANTHER" id="PTHR46577:SF1">
    <property type="entry name" value="HTH-TYPE TRANSCRIPTIONAL REGULATORY PROTEIN GABR"/>
    <property type="match status" value="1"/>
</dbReference>
<accession>A0A8S8X9A5</accession>
<keyword evidence="2" id="KW-0663">Pyridoxal phosphate</keyword>
<dbReference type="GO" id="GO:0003700">
    <property type="term" value="F:DNA-binding transcription factor activity"/>
    <property type="evidence" value="ECO:0007669"/>
    <property type="project" value="InterPro"/>
</dbReference>
<keyword evidence="3" id="KW-0805">Transcription regulation</keyword>
<dbReference type="Pfam" id="PF00155">
    <property type="entry name" value="Aminotran_1_2"/>
    <property type="match status" value="1"/>
</dbReference>
<comment type="caution">
    <text evidence="7">The sequence shown here is derived from an EMBL/GenBank/DDBJ whole genome shotgun (WGS) entry which is preliminary data.</text>
</comment>
<evidence type="ECO:0000256" key="1">
    <source>
        <dbReference type="ARBA" id="ARBA00005384"/>
    </source>
</evidence>
<dbReference type="PROSITE" id="PS50949">
    <property type="entry name" value="HTH_GNTR"/>
    <property type="match status" value="1"/>
</dbReference>
<dbReference type="RefSeq" id="WP_420241512.1">
    <property type="nucleotide sequence ID" value="NZ_BOPV01000001.1"/>
</dbReference>
<dbReference type="AlphaFoldDB" id="A0A8S8X9A5"/>
<gene>
    <name evidence="7" type="ORF">TMPK1_07180</name>
</gene>
<evidence type="ECO:0000256" key="4">
    <source>
        <dbReference type="ARBA" id="ARBA00023125"/>
    </source>
</evidence>
<dbReference type="SUPFAM" id="SSF53383">
    <property type="entry name" value="PLP-dependent transferases"/>
    <property type="match status" value="1"/>
</dbReference>
<dbReference type="GO" id="GO:0003677">
    <property type="term" value="F:DNA binding"/>
    <property type="evidence" value="ECO:0007669"/>
    <property type="project" value="UniProtKB-KW"/>
</dbReference>
<dbReference type="PANTHER" id="PTHR46577">
    <property type="entry name" value="HTH-TYPE TRANSCRIPTIONAL REGULATORY PROTEIN GABR"/>
    <property type="match status" value="1"/>
</dbReference>